<evidence type="ECO:0000256" key="1">
    <source>
        <dbReference type="SAM" id="MobiDB-lite"/>
    </source>
</evidence>
<name>A0A0C3BZE2_HEBCY</name>
<dbReference type="AlphaFoldDB" id="A0A0C3BZE2"/>
<reference evidence="2 3" key="1">
    <citation type="submission" date="2014-04" db="EMBL/GenBank/DDBJ databases">
        <authorList>
            <consortium name="DOE Joint Genome Institute"/>
            <person name="Kuo A."/>
            <person name="Gay G."/>
            <person name="Dore J."/>
            <person name="Kohler A."/>
            <person name="Nagy L.G."/>
            <person name="Floudas D."/>
            <person name="Copeland A."/>
            <person name="Barry K.W."/>
            <person name="Cichocki N."/>
            <person name="Veneault-Fourrey C."/>
            <person name="LaButti K."/>
            <person name="Lindquist E.A."/>
            <person name="Lipzen A."/>
            <person name="Lundell T."/>
            <person name="Morin E."/>
            <person name="Murat C."/>
            <person name="Sun H."/>
            <person name="Tunlid A."/>
            <person name="Henrissat B."/>
            <person name="Grigoriev I.V."/>
            <person name="Hibbett D.S."/>
            <person name="Martin F."/>
            <person name="Nordberg H.P."/>
            <person name="Cantor M.N."/>
            <person name="Hua S.X."/>
        </authorList>
    </citation>
    <scope>NUCLEOTIDE SEQUENCE [LARGE SCALE GENOMIC DNA]</scope>
    <source>
        <strain evidence="3">h7</strain>
    </source>
</reference>
<feature type="compositionally biased region" description="Low complexity" evidence="1">
    <location>
        <begin position="151"/>
        <end position="167"/>
    </location>
</feature>
<dbReference type="EMBL" id="KN831797">
    <property type="protein sequence ID" value="KIM37404.1"/>
    <property type="molecule type" value="Genomic_DNA"/>
</dbReference>
<evidence type="ECO:0000313" key="3">
    <source>
        <dbReference type="Proteomes" id="UP000053424"/>
    </source>
</evidence>
<reference evidence="3" key="2">
    <citation type="submission" date="2015-01" db="EMBL/GenBank/DDBJ databases">
        <title>Evolutionary Origins and Diversification of the Mycorrhizal Mutualists.</title>
        <authorList>
            <consortium name="DOE Joint Genome Institute"/>
            <consortium name="Mycorrhizal Genomics Consortium"/>
            <person name="Kohler A."/>
            <person name="Kuo A."/>
            <person name="Nagy L.G."/>
            <person name="Floudas D."/>
            <person name="Copeland A."/>
            <person name="Barry K.W."/>
            <person name="Cichocki N."/>
            <person name="Veneault-Fourrey C."/>
            <person name="LaButti K."/>
            <person name="Lindquist E.A."/>
            <person name="Lipzen A."/>
            <person name="Lundell T."/>
            <person name="Morin E."/>
            <person name="Murat C."/>
            <person name="Riley R."/>
            <person name="Ohm R."/>
            <person name="Sun H."/>
            <person name="Tunlid A."/>
            <person name="Henrissat B."/>
            <person name="Grigoriev I.V."/>
            <person name="Hibbett D.S."/>
            <person name="Martin F."/>
        </authorList>
    </citation>
    <scope>NUCLEOTIDE SEQUENCE [LARGE SCALE GENOMIC DNA]</scope>
    <source>
        <strain evidence="3">h7</strain>
    </source>
</reference>
<dbReference type="OrthoDB" id="2995911at2759"/>
<protein>
    <submittedName>
        <fullName evidence="2">Uncharacterized protein</fullName>
    </submittedName>
</protein>
<keyword evidence="3" id="KW-1185">Reference proteome</keyword>
<evidence type="ECO:0000313" key="2">
    <source>
        <dbReference type="EMBL" id="KIM37404.1"/>
    </source>
</evidence>
<sequence length="437" mass="49434">MWQTIGYSRTNPTLPDDILRQLLESAARANTSIALNLCILSRTIQPWIEEILYEDINLQRESTALAFLRTIQNPTSSKPLGFFANNIKSLSICPELDPVDIVTLLSICRGIVALTYWPLCHGAGASTRRTRSWNAVRRDPWDRTTHWNSHSTRPALTSPSLSPPSASYEPLGHRREPTKVKLRTGNIDSTKFALRTLSRISPRRLSVVLHEAHPIFTFQPYFSNTFFASVTHLSILNRWEEWSSWAGSRISSATMPHLTHLKFDLAVGEAPEETDSLTRWLQTVTDSPPPMKQHHANCCGTDGEDALRIWGFKMNKISTALSSVLINAPFLRVCVVILRFDASPVRTAKAISRRLVIPREVRASGGDLMWDDPRQFSNSKGFDPRLVFAWEKEVFRFSQAHSIHEAKIWKSSEAVVKAQRHLSGKLQGLLRASCIRY</sequence>
<proteinExistence type="predicted"/>
<organism evidence="2 3">
    <name type="scientific">Hebeloma cylindrosporum</name>
    <dbReference type="NCBI Taxonomy" id="76867"/>
    <lineage>
        <taxon>Eukaryota</taxon>
        <taxon>Fungi</taxon>
        <taxon>Dikarya</taxon>
        <taxon>Basidiomycota</taxon>
        <taxon>Agaricomycotina</taxon>
        <taxon>Agaricomycetes</taxon>
        <taxon>Agaricomycetidae</taxon>
        <taxon>Agaricales</taxon>
        <taxon>Agaricineae</taxon>
        <taxon>Hymenogastraceae</taxon>
        <taxon>Hebeloma</taxon>
    </lineage>
</organism>
<dbReference type="HOGENOM" id="CLU_051720_0_1_1"/>
<gene>
    <name evidence="2" type="ORF">M413DRAFT_273937</name>
</gene>
<accession>A0A0C3BZE2</accession>
<feature type="region of interest" description="Disordered" evidence="1">
    <location>
        <begin position="144"/>
        <end position="175"/>
    </location>
</feature>
<dbReference type="Proteomes" id="UP000053424">
    <property type="component" value="Unassembled WGS sequence"/>
</dbReference>